<evidence type="ECO:0000256" key="1">
    <source>
        <dbReference type="SAM" id="MobiDB-lite"/>
    </source>
</evidence>
<dbReference type="Pfam" id="PF25545">
    <property type="entry name" value="DUF7924"/>
    <property type="match status" value="1"/>
</dbReference>
<organism evidence="3 4">
    <name type="scientific">Arthrobotrys flagrans</name>
    <name type="common">Nematode-trapping fungus</name>
    <name type="synonym">Trichothecium flagrans</name>
    <dbReference type="NCBI Taxonomy" id="97331"/>
    <lineage>
        <taxon>Eukaryota</taxon>
        <taxon>Fungi</taxon>
        <taxon>Dikarya</taxon>
        <taxon>Ascomycota</taxon>
        <taxon>Pezizomycotina</taxon>
        <taxon>Orbiliomycetes</taxon>
        <taxon>Orbiliales</taxon>
        <taxon>Orbiliaceae</taxon>
        <taxon>Arthrobotrys</taxon>
    </lineage>
</organism>
<dbReference type="PANTHER" id="PTHR42470">
    <property type="entry name" value="VAST DOMAIN-CONTAINING PROTEIN"/>
    <property type="match status" value="1"/>
</dbReference>
<evidence type="ECO:0000259" key="2">
    <source>
        <dbReference type="Pfam" id="PF25545"/>
    </source>
</evidence>
<dbReference type="Proteomes" id="UP000283090">
    <property type="component" value="Unassembled WGS sequence"/>
</dbReference>
<feature type="compositionally biased region" description="Polar residues" evidence="1">
    <location>
        <begin position="469"/>
        <end position="480"/>
    </location>
</feature>
<feature type="region of interest" description="Disordered" evidence="1">
    <location>
        <begin position="137"/>
        <end position="166"/>
    </location>
</feature>
<reference evidence="3 4" key="1">
    <citation type="submission" date="2019-01" db="EMBL/GenBank/DDBJ databases">
        <title>Intercellular communication is required for trap formation in the nematode-trapping fungus Duddingtonia flagrans.</title>
        <authorList>
            <person name="Youssar L."/>
            <person name="Wernet V."/>
            <person name="Hensel N."/>
            <person name="Hildebrandt H.-G."/>
            <person name="Fischer R."/>
        </authorList>
    </citation>
    <scope>NUCLEOTIDE SEQUENCE [LARGE SCALE GENOMIC DNA]</scope>
    <source>
        <strain evidence="3 4">CBS H-5679</strain>
    </source>
</reference>
<feature type="domain" description="DUF7924" evidence="2">
    <location>
        <begin position="221"/>
        <end position="444"/>
    </location>
</feature>
<dbReference type="OrthoDB" id="5132737at2759"/>
<dbReference type="PANTHER" id="PTHR42470:SF2">
    <property type="match status" value="1"/>
</dbReference>
<dbReference type="InterPro" id="IPR057684">
    <property type="entry name" value="DUF7924"/>
</dbReference>
<dbReference type="GeneID" id="93583645"/>
<feature type="region of interest" description="Disordered" evidence="1">
    <location>
        <begin position="469"/>
        <end position="511"/>
    </location>
</feature>
<feature type="region of interest" description="Disordered" evidence="1">
    <location>
        <begin position="1"/>
        <end position="83"/>
    </location>
</feature>
<comment type="caution">
    <text evidence="3">The sequence shown here is derived from an EMBL/GenBank/DDBJ whole genome shotgun (WGS) entry which is preliminary data.</text>
</comment>
<feature type="compositionally biased region" description="Polar residues" evidence="1">
    <location>
        <begin position="1"/>
        <end position="17"/>
    </location>
</feature>
<evidence type="ECO:0000313" key="4">
    <source>
        <dbReference type="Proteomes" id="UP000283090"/>
    </source>
</evidence>
<accession>A0A437AGS9</accession>
<dbReference type="VEuPathDB" id="FungiDB:DFL_001334"/>
<evidence type="ECO:0000313" key="3">
    <source>
        <dbReference type="EMBL" id="RVD90365.1"/>
    </source>
</evidence>
<feature type="compositionally biased region" description="Basic and acidic residues" evidence="1">
    <location>
        <begin position="52"/>
        <end position="67"/>
    </location>
</feature>
<proteinExistence type="predicted"/>
<protein>
    <recommendedName>
        <fullName evidence="2">DUF7924 domain-containing protein</fullName>
    </recommendedName>
</protein>
<feature type="compositionally biased region" description="Basic and acidic residues" evidence="1">
    <location>
        <begin position="23"/>
        <end position="33"/>
    </location>
</feature>
<dbReference type="RefSeq" id="XP_067495909.1">
    <property type="nucleotide sequence ID" value="XM_067629938.1"/>
</dbReference>
<name>A0A437AGS9_ARTFL</name>
<keyword evidence="4" id="KW-1185">Reference proteome</keyword>
<sequence>MATHPISTPLQEGQKSVSKNKHRDTGECEENFRRKSKEPRLGAQTGGTDPNLEEKLAEWAESKRQRESIPPASGGPPRKRFKSVKDGLDEGVELSGEFGGEDQDPIYYWARTSRWPKDYAEQKRGYRMGHSLLLKRQASGSIRRKRSETELSSATPTDQKPRESKSIPYNTERYDVFLTTQGVFMEGSDLGITDESRKTFETLLAADQLAPIDSLFRDDVFEETLRKVKERNEARVMRDITPLVVPSAETLAKFGSKHLKILVETYNDGWDGCVPLTSPRPQPDYAVGFKEEAFTEKQFGALLPFLSDRFYDRSCFMATYYMFFPFLSCEVKCSGQPLEIADRQNAHSMWVAVRAVVELFKLVKREQELDREILAFSISHDHNSVRIYGHYPVINGSSVKYFRHPIVYYTFIPSTADKWTAYKFIKNVYDLWMPAHLKRLCSAIDQIPSGVGFNVTTLSRSSDFAQGSESASVRSDSGYTHSGDAIGADTYPNTSFAIPPPKKAKNADTLG</sequence>
<dbReference type="STRING" id="97331.A0A437AGS9"/>
<dbReference type="AlphaFoldDB" id="A0A437AGS9"/>
<dbReference type="EMBL" id="SAEB01000001">
    <property type="protein sequence ID" value="RVD90365.1"/>
    <property type="molecule type" value="Genomic_DNA"/>
</dbReference>
<gene>
    <name evidence="3" type="ORF">DFL_001334</name>
</gene>